<keyword evidence="6" id="KW-1185">Reference proteome</keyword>
<dbReference type="Proteomes" id="UP000070560">
    <property type="component" value="Chromosome"/>
</dbReference>
<proteinExistence type="predicted"/>
<dbReference type="KEGG" id="daw:HS1_000407"/>
<feature type="domain" description="Glycosyltransferase subfamily 4-like N-terminal" evidence="4">
    <location>
        <begin position="70"/>
        <end position="182"/>
    </location>
</feature>
<dbReference type="CDD" id="cd03801">
    <property type="entry name" value="GT4_PimA-like"/>
    <property type="match status" value="1"/>
</dbReference>
<dbReference type="InterPro" id="IPR001296">
    <property type="entry name" value="Glyco_trans_1"/>
</dbReference>
<dbReference type="OrthoDB" id="9804196at2"/>
<dbReference type="InterPro" id="IPR028098">
    <property type="entry name" value="Glyco_trans_4-like_N"/>
</dbReference>
<evidence type="ECO:0000259" key="4">
    <source>
        <dbReference type="Pfam" id="PF13439"/>
    </source>
</evidence>
<dbReference type="EMBL" id="CP013015">
    <property type="protein sequence ID" value="AMM40213.1"/>
    <property type="molecule type" value="Genomic_DNA"/>
</dbReference>
<dbReference type="SUPFAM" id="SSF53756">
    <property type="entry name" value="UDP-Glycosyltransferase/glycogen phosphorylase"/>
    <property type="match status" value="1"/>
</dbReference>
<feature type="domain" description="Glycosyl transferase family 1" evidence="3">
    <location>
        <begin position="192"/>
        <end position="354"/>
    </location>
</feature>
<dbReference type="Pfam" id="PF00534">
    <property type="entry name" value="Glycos_transf_1"/>
    <property type="match status" value="1"/>
</dbReference>
<name>A0A7U4QIY5_DESA2</name>
<evidence type="ECO:0000313" key="5">
    <source>
        <dbReference type="EMBL" id="AMM40213.1"/>
    </source>
</evidence>
<sequence>MKFKTDIIFWANINPNKRGSFEDFISKLSKECKKEGIKIIFVLGNDICSIVKKQFLENFVQYDLISSKSSNFLKQVRNMVTKYKPKIIHFNFTPFCHPAIIYCKKIVKTKIIFTDHDSRERIGQDSSIYNYFKLLRRRFYAYFVDKFVAVSDYIKNNIVNESLTEKDKNKVVLIYNGVDVDRFSPSKDKTKLKREFLGIKDTTNVVTFIGQLIYEKGADLLFDCAVSILREGLDVLFLFIGDGVLHNELKHKAKSLSKNIRFLGVRNDVDKLLKISDLLVLPSRWGEAFGLAIAEAMACEIPVIATKVGAIPELVNDETGILVPVEDVFSLKNSITFLLSHPEKRKLLGQVSRERVLRLFNIEKMVKKTISLYLELL</sequence>
<dbReference type="AlphaFoldDB" id="A0A7U4QIY5"/>
<dbReference type="PANTHER" id="PTHR12526">
    <property type="entry name" value="GLYCOSYLTRANSFERASE"/>
    <property type="match status" value="1"/>
</dbReference>
<reference evidence="5 6" key="1">
    <citation type="submission" date="2015-10" db="EMBL/GenBank/DDBJ databases">
        <title>Candidatus Desulfofervidus auxilii, a hydrogenotrophic sulfate-reducing bacterium involved in the thermophilic anaerobic oxidation of methane.</title>
        <authorList>
            <person name="Krukenberg V."/>
            <person name="Richter M."/>
            <person name="Wegener G."/>
        </authorList>
    </citation>
    <scope>NUCLEOTIDE SEQUENCE [LARGE SCALE GENOMIC DNA]</scope>
    <source>
        <strain evidence="5 6">HS1</strain>
    </source>
</reference>
<keyword evidence="2 5" id="KW-0808">Transferase</keyword>
<evidence type="ECO:0000313" key="6">
    <source>
        <dbReference type="Proteomes" id="UP000070560"/>
    </source>
</evidence>
<dbReference type="RefSeq" id="WP_066060507.1">
    <property type="nucleotide sequence ID" value="NZ_CP013015.1"/>
</dbReference>
<protein>
    <submittedName>
        <fullName evidence="5">Group 1 glycosyl transferase</fullName>
    </submittedName>
</protein>
<dbReference type="Pfam" id="PF13439">
    <property type="entry name" value="Glyco_transf_4"/>
    <property type="match status" value="1"/>
</dbReference>
<accession>A0A7U4QIY5</accession>
<evidence type="ECO:0000256" key="2">
    <source>
        <dbReference type="ARBA" id="ARBA00022679"/>
    </source>
</evidence>
<organism evidence="5 6">
    <name type="scientific">Desulfofervidus auxilii</name>
    <dbReference type="NCBI Taxonomy" id="1621989"/>
    <lineage>
        <taxon>Bacteria</taxon>
        <taxon>Pseudomonadati</taxon>
        <taxon>Thermodesulfobacteriota</taxon>
        <taxon>Candidatus Desulfofervidia</taxon>
        <taxon>Candidatus Desulfofervidales</taxon>
        <taxon>Candidatus Desulfofervidaceae</taxon>
        <taxon>Candidatus Desulfofervidus</taxon>
    </lineage>
</organism>
<keyword evidence="1" id="KW-0328">Glycosyltransferase</keyword>
<dbReference type="PANTHER" id="PTHR12526:SF510">
    <property type="entry name" value="D-INOSITOL 3-PHOSPHATE GLYCOSYLTRANSFERASE"/>
    <property type="match status" value="1"/>
</dbReference>
<evidence type="ECO:0000256" key="1">
    <source>
        <dbReference type="ARBA" id="ARBA00022676"/>
    </source>
</evidence>
<dbReference type="Gene3D" id="3.40.50.2000">
    <property type="entry name" value="Glycogen Phosphorylase B"/>
    <property type="match status" value="2"/>
</dbReference>
<gene>
    <name evidence="5" type="ORF">HS1_000407</name>
</gene>
<evidence type="ECO:0000259" key="3">
    <source>
        <dbReference type="Pfam" id="PF00534"/>
    </source>
</evidence>
<dbReference type="GO" id="GO:0016757">
    <property type="term" value="F:glycosyltransferase activity"/>
    <property type="evidence" value="ECO:0007669"/>
    <property type="project" value="UniProtKB-KW"/>
</dbReference>